<proteinExistence type="predicted"/>
<keyword evidence="2" id="KW-0808">Transferase</keyword>
<dbReference type="InterPro" id="IPR010635">
    <property type="entry name" value="Heparan_SO4-6-sulfoTrfase"/>
</dbReference>
<feature type="chain" id="PRO_5041957739" description="Protein-tyrosine sulfotransferase" evidence="8">
    <location>
        <begin position="24"/>
        <end position="554"/>
    </location>
</feature>
<reference evidence="9" key="1">
    <citation type="journal article" date="2023" name="Mol. Ecol. Resour.">
        <title>Chromosome-level genome assembly of a triploid poplar Populus alba 'Berolinensis'.</title>
        <authorList>
            <person name="Chen S."/>
            <person name="Yu Y."/>
            <person name="Wang X."/>
            <person name="Wang S."/>
            <person name="Zhang T."/>
            <person name="Zhou Y."/>
            <person name="He R."/>
            <person name="Meng N."/>
            <person name="Wang Y."/>
            <person name="Liu W."/>
            <person name="Liu Z."/>
            <person name="Liu J."/>
            <person name="Guo Q."/>
            <person name="Huang H."/>
            <person name="Sederoff R.R."/>
            <person name="Wang G."/>
            <person name="Qu G."/>
            <person name="Chen S."/>
        </authorList>
    </citation>
    <scope>NUCLEOTIDE SEQUENCE</scope>
    <source>
        <strain evidence="9">SC-2020</strain>
    </source>
</reference>
<evidence type="ECO:0000256" key="4">
    <source>
        <dbReference type="ARBA" id="ARBA00022989"/>
    </source>
</evidence>
<dbReference type="GO" id="GO:0016020">
    <property type="term" value="C:membrane"/>
    <property type="evidence" value="ECO:0007669"/>
    <property type="project" value="UniProtKB-SubCell"/>
</dbReference>
<dbReference type="SUPFAM" id="SSF52540">
    <property type="entry name" value="P-loop containing nucleoside triphosphate hydrolases"/>
    <property type="match status" value="1"/>
</dbReference>
<accession>A0AAD6MEQ3</accession>
<sequence>MDPTLKLLAFLILVLANICPIKSDFSHCEKVVKNWAFSSLQRVKEDKHTLRDLLFFLHVPRTGGRTYFHCFLKRLYANAQECPRSYDKLRFDPRYHFPIQQLLISYNSGCPSFCSTKCSVFLWMLLIKLISLKSLLEAELTTLLYILHTMGNPNGFVFSIYRVLLYPIPSLDSPLIKQVLAFYNFISAEVGKMKGLIAATTWQYFKYCNTIKRDKGYLLIYDILIDVVCILCRKQECRLLATHDDYSMMSKLPKEKTSVVTILRNPVDRIFSTYEFSIEVAARFLVHPNLTSATKMVGRMRPGATGVSTLDIWPWKYLVPWMREDLFARRDARKMMGSIDIKRNDPYNMEKMVMPLQEYINDPRAHELVHNGETFQVAGLTNNSYFAESHEVRCCVQKHKILGEHVLEVAKKRLDDMLYVGLTEDHRESATMFANVVGAQVISKALTENSSMESAANSKSGQGSSHSESLPENDDNQDSTSDHKADEIGSAEDLEEKKETMTVGKLMEAYEGCISSLRKTQSRRRKSSLKRISPANFSKEVHFSRFSFTGHSFC</sequence>
<dbReference type="GO" id="GO:0017095">
    <property type="term" value="F:heparan sulfate 6-sulfotransferase activity"/>
    <property type="evidence" value="ECO:0007669"/>
    <property type="project" value="TreeGrafter"/>
</dbReference>
<gene>
    <name evidence="9" type="ORF">NC653_022421</name>
</gene>
<dbReference type="Proteomes" id="UP001164929">
    <property type="component" value="Chromosome 9"/>
</dbReference>
<keyword evidence="6" id="KW-0325">Glycoprotein</keyword>
<dbReference type="EMBL" id="JAQIZT010000009">
    <property type="protein sequence ID" value="KAJ6984169.1"/>
    <property type="molecule type" value="Genomic_DNA"/>
</dbReference>
<evidence type="ECO:0000256" key="2">
    <source>
        <dbReference type="ARBA" id="ARBA00022679"/>
    </source>
</evidence>
<evidence type="ECO:0000256" key="6">
    <source>
        <dbReference type="ARBA" id="ARBA00023180"/>
    </source>
</evidence>
<keyword evidence="5" id="KW-0472">Membrane</keyword>
<keyword evidence="4" id="KW-1133">Transmembrane helix</keyword>
<dbReference type="PANTHER" id="PTHR12812:SF0">
    <property type="entry name" value="HEPARAN-SULFATE 6-O-SULFOTRANSFERASE"/>
    <property type="match status" value="1"/>
</dbReference>
<evidence type="ECO:0000256" key="8">
    <source>
        <dbReference type="SAM" id="SignalP"/>
    </source>
</evidence>
<feature type="region of interest" description="Disordered" evidence="7">
    <location>
        <begin position="452"/>
        <end position="498"/>
    </location>
</feature>
<organism evidence="9 10">
    <name type="scientific">Populus alba x Populus x berolinensis</name>
    <dbReference type="NCBI Taxonomy" id="444605"/>
    <lineage>
        <taxon>Eukaryota</taxon>
        <taxon>Viridiplantae</taxon>
        <taxon>Streptophyta</taxon>
        <taxon>Embryophyta</taxon>
        <taxon>Tracheophyta</taxon>
        <taxon>Spermatophyta</taxon>
        <taxon>Magnoliopsida</taxon>
        <taxon>eudicotyledons</taxon>
        <taxon>Gunneridae</taxon>
        <taxon>Pentapetalae</taxon>
        <taxon>rosids</taxon>
        <taxon>fabids</taxon>
        <taxon>Malpighiales</taxon>
        <taxon>Salicaceae</taxon>
        <taxon>Saliceae</taxon>
        <taxon>Populus</taxon>
    </lineage>
</organism>
<dbReference type="PANTHER" id="PTHR12812">
    <property type="entry name" value="HEPARAN SULFATE 6-O-SULFOTRANSFERASE 3"/>
    <property type="match status" value="1"/>
</dbReference>
<keyword evidence="10" id="KW-1185">Reference proteome</keyword>
<evidence type="ECO:0000256" key="7">
    <source>
        <dbReference type="SAM" id="MobiDB-lite"/>
    </source>
</evidence>
<feature type="signal peptide" evidence="8">
    <location>
        <begin position="1"/>
        <end position="23"/>
    </location>
</feature>
<evidence type="ECO:0000313" key="9">
    <source>
        <dbReference type="EMBL" id="KAJ6984169.1"/>
    </source>
</evidence>
<keyword evidence="3" id="KW-0812">Transmembrane</keyword>
<comment type="subcellular location">
    <subcellularLocation>
        <location evidence="1">Membrane</location>
        <topology evidence="1">Single-pass membrane protein</topology>
    </subcellularLocation>
</comment>
<feature type="compositionally biased region" description="Low complexity" evidence="7">
    <location>
        <begin position="458"/>
        <end position="468"/>
    </location>
</feature>
<evidence type="ECO:0000256" key="3">
    <source>
        <dbReference type="ARBA" id="ARBA00022692"/>
    </source>
</evidence>
<evidence type="ECO:0000313" key="10">
    <source>
        <dbReference type="Proteomes" id="UP001164929"/>
    </source>
</evidence>
<evidence type="ECO:0000256" key="5">
    <source>
        <dbReference type="ARBA" id="ARBA00023136"/>
    </source>
</evidence>
<evidence type="ECO:0008006" key="11">
    <source>
        <dbReference type="Google" id="ProtNLM"/>
    </source>
</evidence>
<evidence type="ECO:0000256" key="1">
    <source>
        <dbReference type="ARBA" id="ARBA00004167"/>
    </source>
</evidence>
<comment type="caution">
    <text evidence="9">The sequence shown here is derived from an EMBL/GenBank/DDBJ whole genome shotgun (WGS) entry which is preliminary data.</text>
</comment>
<keyword evidence="8" id="KW-0732">Signal</keyword>
<protein>
    <recommendedName>
        <fullName evidence="11">Protein-tyrosine sulfotransferase</fullName>
    </recommendedName>
</protein>
<dbReference type="AlphaFoldDB" id="A0AAD6MEQ3"/>
<dbReference type="Gene3D" id="3.40.50.300">
    <property type="entry name" value="P-loop containing nucleotide triphosphate hydrolases"/>
    <property type="match status" value="1"/>
</dbReference>
<dbReference type="InterPro" id="IPR027417">
    <property type="entry name" value="P-loop_NTPase"/>
</dbReference>
<name>A0AAD6MEQ3_9ROSI</name>